<accession>A0A519BN18</accession>
<dbReference type="InterPro" id="IPR017585">
    <property type="entry name" value="SAF_FlgA"/>
</dbReference>
<feature type="chain" id="PRO_5021765869" evidence="1">
    <location>
        <begin position="24"/>
        <end position="257"/>
    </location>
</feature>
<dbReference type="Pfam" id="PF13144">
    <property type="entry name" value="ChapFlgA"/>
    <property type="match status" value="1"/>
</dbReference>
<evidence type="ECO:0000256" key="1">
    <source>
        <dbReference type="SAM" id="SignalP"/>
    </source>
</evidence>
<protein>
    <submittedName>
        <fullName evidence="3">Flagellar basal body P-ring formation protein FlgA</fullName>
    </submittedName>
</protein>
<keyword evidence="3" id="KW-0282">Flagellum</keyword>
<dbReference type="EMBL" id="SGBB01000007">
    <property type="protein sequence ID" value="RZD18609.1"/>
    <property type="molecule type" value="Genomic_DNA"/>
</dbReference>
<reference evidence="3 4" key="1">
    <citation type="journal article" date="2019" name="ISME J.">
        <title>Insights into ecological role of a new deltaproteobacterial order Candidatus Acidulodesulfobacterales by metagenomics and metatranscriptomics.</title>
        <authorList>
            <person name="Tan S."/>
            <person name="Liu J."/>
            <person name="Fang Y."/>
            <person name="Hedlund B.P."/>
            <person name="Lian Z.H."/>
            <person name="Huang L.Y."/>
            <person name="Li J.T."/>
            <person name="Huang L.N."/>
            <person name="Li W.J."/>
            <person name="Jiang H.C."/>
            <person name="Dong H.L."/>
            <person name="Shu W.S."/>
        </authorList>
    </citation>
    <scope>NUCLEOTIDE SEQUENCE [LARGE SCALE GENOMIC DNA]</scope>
    <source>
        <strain evidence="3">AP1</strain>
    </source>
</reference>
<evidence type="ECO:0000259" key="2">
    <source>
        <dbReference type="Pfam" id="PF13144"/>
    </source>
</evidence>
<evidence type="ECO:0000313" key="3">
    <source>
        <dbReference type="EMBL" id="RZD18609.1"/>
    </source>
</evidence>
<name>A0A519BN18_9DELT</name>
<organism evidence="3 4">
    <name type="scientific">Candidatus Acididesulfobacter diazotrophicus</name>
    <dbReference type="NCBI Taxonomy" id="2597226"/>
    <lineage>
        <taxon>Bacteria</taxon>
        <taxon>Deltaproteobacteria</taxon>
        <taxon>Candidatus Acidulodesulfobacterales</taxon>
        <taxon>Candidatus Acididesulfobacter</taxon>
    </lineage>
</organism>
<dbReference type="InterPro" id="IPR039246">
    <property type="entry name" value="Flagellar_FlgA"/>
</dbReference>
<gene>
    <name evidence="3" type="primary">flgA</name>
    <name evidence="3" type="ORF">EVG15_05280</name>
</gene>
<dbReference type="AlphaFoldDB" id="A0A519BN18"/>
<evidence type="ECO:0000313" key="4">
    <source>
        <dbReference type="Proteomes" id="UP000319296"/>
    </source>
</evidence>
<keyword evidence="3" id="KW-0966">Cell projection</keyword>
<dbReference type="GO" id="GO:0044780">
    <property type="term" value="P:bacterial-type flagellum assembly"/>
    <property type="evidence" value="ECO:0007669"/>
    <property type="project" value="InterPro"/>
</dbReference>
<feature type="signal peptide" evidence="1">
    <location>
        <begin position="1"/>
        <end position="23"/>
    </location>
</feature>
<dbReference type="PANTHER" id="PTHR36307">
    <property type="entry name" value="FLAGELLA BASAL BODY P-RING FORMATION PROTEIN FLGA"/>
    <property type="match status" value="1"/>
</dbReference>
<proteinExistence type="predicted"/>
<feature type="domain" description="Flagella basal body P-ring formation protein FlgA SAF" evidence="2">
    <location>
        <begin position="134"/>
        <end position="256"/>
    </location>
</feature>
<dbReference type="PANTHER" id="PTHR36307:SF1">
    <property type="entry name" value="FLAGELLA BASAL BODY P-RING FORMATION PROTEIN FLGA"/>
    <property type="match status" value="1"/>
</dbReference>
<keyword evidence="1" id="KW-0732">Signal</keyword>
<dbReference type="Gene3D" id="2.30.30.760">
    <property type="match status" value="1"/>
</dbReference>
<comment type="caution">
    <text evidence="3">The sequence shown here is derived from an EMBL/GenBank/DDBJ whole genome shotgun (WGS) entry which is preliminary data.</text>
</comment>
<dbReference type="Proteomes" id="UP000319296">
    <property type="component" value="Unassembled WGS sequence"/>
</dbReference>
<sequence length="257" mass="29296">MKYKFKLNLVTMFLLSVFIYVNANNVYASETAAGKIKGGNFLSSKSLKNNIIKFFFNSIPSGYKNYVKYMHISNFKLSINNFNRINMQNYFIKYDFYNQGFAGMHTAVIKLISKRNGKLIKLFYADFNNTIIAPVVISSCPIGKFQILNKKELKIRSINIPNIYGGYNFYLNKTAGKEAVIFIPQNTPITKINSERKRIINFGDIISIVYKKYGINIKIRGMALQAGAYGQHIRVKNLESGNIITGRVKTNKLVTVN</sequence>
<dbReference type="NCBIfam" id="TIGR03170">
    <property type="entry name" value="flgA_cterm"/>
    <property type="match status" value="1"/>
</dbReference>
<keyword evidence="3" id="KW-0969">Cilium</keyword>